<proteinExistence type="predicted"/>
<keyword evidence="2" id="KW-1185">Reference proteome</keyword>
<protein>
    <submittedName>
        <fullName evidence="1">Esterase</fullName>
    </submittedName>
</protein>
<dbReference type="SUPFAM" id="SSF53474">
    <property type="entry name" value="alpha/beta-Hydrolases"/>
    <property type="match status" value="1"/>
</dbReference>
<gene>
    <name evidence="1" type="ORF">PNO31109_03311</name>
</gene>
<dbReference type="InterPro" id="IPR029058">
    <property type="entry name" value="AB_hydrolase_fold"/>
</dbReference>
<accession>A0A5E4WHT1</accession>
<dbReference type="RefSeq" id="WP_241015843.1">
    <property type="nucleotide sequence ID" value="NZ_JABVYB010000008.1"/>
</dbReference>
<dbReference type="AlphaFoldDB" id="A0A5E4WHT1"/>
<organism evidence="1 2">
    <name type="scientific">Pandoraea nosoerga</name>
    <dbReference type="NCBI Taxonomy" id="2508296"/>
    <lineage>
        <taxon>Bacteria</taxon>
        <taxon>Pseudomonadati</taxon>
        <taxon>Pseudomonadota</taxon>
        <taxon>Betaproteobacteria</taxon>
        <taxon>Burkholderiales</taxon>
        <taxon>Burkholderiaceae</taxon>
        <taxon>Pandoraea</taxon>
    </lineage>
</organism>
<evidence type="ECO:0000313" key="1">
    <source>
        <dbReference type="EMBL" id="VVE24597.1"/>
    </source>
</evidence>
<dbReference type="EMBL" id="CABPSC010000013">
    <property type="protein sequence ID" value="VVE24597.1"/>
    <property type="molecule type" value="Genomic_DNA"/>
</dbReference>
<evidence type="ECO:0000313" key="2">
    <source>
        <dbReference type="Proteomes" id="UP000367825"/>
    </source>
</evidence>
<dbReference type="Gene3D" id="3.40.50.1820">
    <property type="entry name" value="alpha/beta hydrolase"/>
    <property type="match status" value="1"/>
</dbReference>
<name>A0A5E4WHT1_9BURK</name>
<reference evidence="1 2" key="1">
    <citation type="submission" date="2019-08" db="EMBL/GenBank/DDBJ databases">
        <authorList>
            <person name="Peeters C."/>
        </authorList>
    </citation>
    <scope>NUCLEOTIDE SEQUENCE [LARGE SCALE GENOMIC DNA]</scope>
    <source>
        <strain evidence="1 2">LMG 31109</strain>
    </source>
</reference>
<sequence length="307" mass="32569">MAKAEARSHRHGAVPHALHSLHAARAARAPWRIPGRVAALVALTLVSGCASFDRNAHADSLARPAGLRREVITAGEFKLTAFSRITRADAPVRIYIEGDGLAWVSRTEPSLDPTPVAATGLALAAADPAGNVVYLARPCQYTPMEDDPHCETAYWTGKRFAPEVVASMDAAVGQMALRVPGQPVELVGYSGGGAIAVLVAARRRDVASLRTVAGNLDVEYVNRMHRVSPMPASRNPIDVAREVATIPQTHFSSAQDTVVPPEVARRFARAAGGTCVRTPVVPGVAHDGDWARRWRALLAQAPSCGAP</sequence>
<dbReference type="Proteomes" id="UP000367825">
    <property type="component" value="Unassembled WGS sequence"/>
</dbReference>